<dbReference type="CDD" id="cd00610">
    <property type="entry name" value="OAT_like"/>
    <property type="match status" value="1"/>
</dbReference>
<dbReference type="Proteomes" id="UP000242519">
    <property type="component" value="Unassembled WGS sequence"/>
</dbReference>
<sequence>MAPSATSELLKTETVTAHPYKGGRLTKDHSTRANGSASRDDRKKTEFLLDRHLHRFFPVVESGEGNYLHLTDGRTIFDATSGQMNTGVPYLASTFWGSEIVEKLCKELIDGTDRKMARVYLTGSGSEAMGSSIKLSRQYFYENGKQTARVNYIAREHSYHDWSPGKAAELEAKFQELGPETIIAFIAEPVVGAGLGCVPSVPGYLKAMRDVCHRHGALFILDEVMSGMGRCGTLHAWQDEDVAPDLQTVCKGLGAGYQSIAAVLISQKVVDALMNGSGQFIHGQTFQGMPVQAAAALEVRKIAREQNLMENVRAQGAYLEKRLKALLGDHPNVGDIRGRGLFWGIEFVKDKQTKEPFELHMGIAQKDHDTAISAPFNMTTYLGAGTSDGISGDHVILAPAYNITEEDAEYTARVICDVVQEVFQPSAN</sequence>
<evidence type="ECO:0000256" key="3">
    <source>
        <dbReference type="RuleBase" id="RU003560"/>
    </source>
</evidence>
<keyword evidence="2 3" id="KW-0663">Pyridoxal phosphate</keyword>
<dbReference type="SUPFAM" id="SSF53383">
    <property type="entry name" value="PLP-dependent transferases"/>
    <property type="match status" value="1"/>
</dbReference>
<name>A0A218Z0J1_9HELO</name>
<reference evidence="5 6" key="1">
    <citation type="submission" date="2017-04" db="EMBL/GenBank/DDBJ databases">
        <title>Draft genome sequence of Marssonina coronaria NL1: causal agent of apple blotch.</title>
        <authorList>
            <person name="Cheng Q."/>
        </authorList>
    </citation>
    <scope>NUCLEOTIDE SEQUENCE [LARGE SCALE GENOMIC DNA]</scope>
    <source>
        <strain evidence="5 6">NL1</strain>
    </source>
</reference>
<evidence type="ECO:0000313" key="5">
    <source>
        <dbReference type="EMBL" id="OWP00756.1"/>
    </source>
</evidence>
<accession>A0A218Z0J1</accession>
<dbReference type="STRING" id="503106.A0A218Z0J1"/>
<evidence type="ECO:0008006" key="7">
    <source>
        <dbReference type="Google" id="ProtNLM"/>
    </source>
</evidence>
<dbReference type="OrthoDB" id="5419315at2759"/>
<evidence type="ECO:0000313" key="6">
    <source>
        <dbReference type="Proteomes" id="UP000242519"/>
    </source>
</evidence>
<gene>
    <name evidence="5" type="ORF">B2J93_8447</name>
</gene>
<keyword evidence="6" id="KW-1185">Reference proteome</keyword>
<dbReference type="InterPro" id="IPR015424">
    <property type="entry name" value="PyrdxlP-dep_Trfase"/>
</dbReference>
<dbReference type="Pfam" id="PF00202">
    <property type="entry name" value="Aminotran_3"/>
    <property type="match status" value="1"/>
</dbReference>
<comment type="caution">
    <text evidence="5">The sequence shown here is derived from an EMBL/GenBank/DDBJ whole genome shotgun (WGS) entry which is preliminary data.</text>
</comment>
<dbReference type="PANTHER" id="PTHR43094">
    <property type="entry name" value="AMINOTRANSFERASE"/>
    <property type="match status" value="1"/>
</dbReference>
<dbReference type="InterPro" id="IPR005814">
    <property type="entry name" value="Aminotrans_3"/>
</dbReference>
<comment type="similarity">
    <text evidence="1 3">Belongs to the class-III pyridoxal-phosphate-dependent aminotransferase family.</text>
</comment>
<dbReference type="InterPro" id="IPR015422">
    <property type="entry name" value="PyrdxlP-dep_Trfase_small"/>
</dbReference>
<evidence type="ECO:0000256" key="4">
    <source>
        <dbReference type="SAM" id="MobiDB-lite"/>
    </source>
</evidence>
<dbReference type="AlphaFoldDB" id="A0A218Z0J1"/>
<dbReference type="PANTHER" id="PTHR43094:SF1">
    <property type="entry name" value="AMINOTRANSFERASE CLASS-III"/>
    <property type="match status" value="1"/>
</dbReference>
<dbReference type="InterPro" id="IPR015421">
    <property type="entry name" value="PyrdxlP-dep_Trfase_major"/>
</dbReference>
<feature type="region of interest" description="Disordered" evidence="4">
    <location>
        <begin position="18"/>
        <end position="41"/>
    </location>
</feature>
<dbReference type="InParanoid" id="A0A218Z0J1"/>
<evidence type="ECO:0000256" key="1">
    <source>
        <dbReference type="ARBA" id="ARBA00008954"/>
    </source>
</evidence>
<evidence type="ECO:0000256" key="2">
    <source>
        <dbReference type="ARBA" id="ARBA00022898"/>
    </source>
</evidence>
<dbReference type="GO" id="GO:0008483">
    <property type="term" value="F:transaminase activity"/>
    <property type="evidence" value="ECO:0007669"/>
    <property type="project" value="InterPro"/>
</dbReference>
<dbReference type="Gene3D" id="3.90.1150.10">
    <property type="entry name" value="Aspartate Aminotransferase, domain 1"/>
    <property type="match status" value="2"/>
</dbReference>
<dbReference type="GO" id="GO:0005829">
    <property type="term" value="C:cytosol"/>
    <property type="evidence" value="ECO:0007669"/>
    <property type="project" value="TreeGrafter"/>
</dbReference>
<organism evidence="5 6">
    <name type="scientific">Diplocarpon coronariae</name>
    <dbReference type="NCBI Taxonomy" id="2795749"/>
    <lineage>
        <taxon>Eukaryota</taxon>
        <taxon>Fungi</taxon>
        <taxon>Dikarya</taxon>
        <taxon>Ascomycota</taxon>
        <taxon>Pezizomycotina</taxon>
        <taxon>Leotiomycetes</taxon>
        <taxon>Helotiales</taxon>
        <taxon>Drepanopezizaceae</taxon>
        <taxon>Diplocarpon</taxon>
    </lineage>
</organism>
<dbReference type="Gene3D" id="3.40.640.10">
    <property type="entry name" value="Type I PLP-dependent aspartate aminotransferase-like (Major domain)"/>
    <property type="match status" value="2"/>
</dbReference>
<dbReference type="GO" id="GO:0030170">
    <property type="term" value="F:pyridoxal phosphate binding"/>
    <property type="evidence" value="ECO:0007669"/>
    <property type="project" value="InterPro"/>
</dbReference>
<proteinExistence type="inferred from homology"/>
<dbReference type="EMBL" id="MZNU01000308">
    <property type="protein sequence ID" value="OWP00756.1"/>
    <property type="molecule type" value="Genomic_DNA"/>
</dbReference>
<protein>
    <recommendedName>
        <fullName evidence="7">Aminotransferase</fullName>
    </recommendedName>
</protein>